<sequence length="39" mass="4394">MNIPRCLYIPNQRSSPSKEGLLRLVNQGFFKPPSLDGGY</sequence>
<protein>
    <submittedName>
        <fullName evidence="1">Uncharacterized protein</fullName>
    </submittedName>
</protein>
<gene>
    <name evidence="1" type="ORF">EVA_21262</name>
</gene>
<evidence type="ECO:0000313" key="1">
    <source>
        <dbReference type="EMBL" id="EJW90631.1"/>
    </source>
</evidence>
<accession>J9F6W0</accession>
<dbReference type="AlphaFoldDB" id="J9F6W0"/>
<name>J9F6W0_9ZZZZ</name>
<comment type="caution">
    <text evidence="1">The sequence shown here is derived from an EMBL/GenBank/DDBJ whole genome shotgun (WGS) entry which is preliminary data.</text>
</comment>
<reference evidence="1" key="1">
    <citation type="journal article" date="2012" name="PLoS ONE">
        <title>Gene sets for utilization of primary and secondary nutrition supplies in the distal gut of endangered iberian lynx.</title>
        <authorList>
            <person name="Alcaide M."/>
            <person name="Messina E."/>
            <person name="Richter M."/>
            <person name="Bargiela R."/>
            <person name="Peplies J."/>
            <person name="Huws S.A."/>
            <person name="Newbold C.J."/>
            <person name="Golyshin P.N."/>
            <person name="Simon M.A."/>
            <person name="Lopez G."/>
            <person name="Yakimov M.M."/>
            <person name="Ferrer M."/>
        </authorList>
    </citation>
    <scope>NUCLEOTIDE SEQUENCE</scope>
</reference>
<organism evidence="1">
    <name type="scientific">gut metagenome</name>
    <dbReference type="NCBI Taxonomy" id="749906"/>
    <lineage>
        <taxon>unclassified sequences</taxon>
        <taxon>metagenomes</taxon>
        <taxon>organismal metagenomes</taxon>
    </lineage>
</organism>
<proteinExistence type="predicted"/>
<dbReference type="EMBL" id="AMCI01008716">
    <property type="protein sequence ID" value="EJW90631.1"/>
    <property type="molecule type" value="Genomic_DNA"/>
</dbReference>